<proteinExistence type="predicted"/>
<dbReference type="RefSeq" id="WP_303301518.1">
    <property type="nucleotide sequence ID" value="NZ_BAABDA010000050.1"/>
</dbReference>
<evidence type="ECO:0000313" key="1">
    <source>
        <dbReference type="EMBL" id="MDO5974376.1"/>
    </source>
</evidence>
<protein>
    <recommendedName>
        <fullName evidence="3">Cytochrome c domain-containing protein</fullName>
    </recommendedName>
</protein>
<evidence type="ECO:0000313" key="2">
    <source>
        <dbReference type="Proteomes" id="UP001176806"/>
    </source>
</evidence>
<organism evidence="1 2">
    <name type="scientific">Flavivirga jejuensis</name>
    <dbReference type="NCBI Taxonomy" id="870487"/>
    <lineage>
        <taxon>Bacteria</taxon>
        <taxon>Pseudomonadati</taxon>
        <taxon>Bacteroidota</taxon>
        <taxon>Flavobacteriia</taxon>
        <taxon>Flavobacteriales</taxon>
        <taxon>Flavobacteriaceae</taxon>
        <taxon>Flavivirga</taxon>
    </lineage>
</organism>
<gene>
    <name evidence="1" type="ORF">Q4Q40_09290</name>
</gene>
<dbReference type="Proteomes" id="UP001176806">
    <property type="component" value="Unassembled WGS sequence"/>
</dbReference>
<comment type="caution">
    <text evidence="1">The sequence shown here is derived from an EMBL/GenBank/DDBJ whole genome shotgun (WGS) entry which is preliminary data.</text>
</comment>
<evidence type="ECO:0008006" key="3">
    <source>
        <dbReference type="Google" id="ProtNLM"/>
    </source>
</evidence>
<sequence length="508" mass="55690">MKKIIKILTVTVVCFSVLAFFTIKKTEFSKYKPVNTGHSFAPITFSSTVPTDPKGGYNSSPEEMAEFAWQEFIAVNWPAATNSNPASSGYKRGTPSTATLGATGAGGTVVWETFAHRVELYPGPQGPLPAIEDAPINYQYPSFVTITPGPGATKTLFNNLDEASEITLADMYYTPMISPNTTDASLLYEAKANNVIYDYVKDNSFQNQTTRNNAAGNTMKKINNQTYGSPLFELPNGSVEMKATWRRYDPTADNLDEFHHTKAIWYSGKSPTFQVHNDIFLLIGLHVIQKTPEFQTFTYATFEHVSNEKNGFRFVNTHAEVDSTTIPGRSIPEGGVIKAIRQYPIPDGTDGSFNLVAYNSQVQNQLKTQFGNDIVWANYQLIGIQGQVTNNPTAEVPPQTFFLSNFVTETNNTLQFFQGTLTGTFANIVDPNTPKVHKLVESGGTSKFEAFTAGGCLGCHGSQGQTGGYDFSVISAKGNFFIPEAPEDYPSGVKVVNQNSQGFPLKQN</sequence>
<keyword evidence="2" id="KW-1185">Reference proteome</keyword>
<name>A0ABT8WMK3_9FLAO</name>
<dbReference type="EMBL" id="JAUOEL010000003">
    <property type="protein sequence ID" value="MDO5974376.1"/>
    <property type="molecule type" value="Genomic_DNA"/>
</dbReference>
<accession>A0ABT8WMK3</accession>
<reference evidence="1" key="1">
    <citation type="submission" date="2023-07" db="EMBL/GenBank/DDBJ databases">
        <title>Two novel species in the genus Flavivirga.</title>
        <authorList>
            <person name="Kwon K."/>
        </authorList>
    </citation>
    <scope>NUCLEOTIDE SEQUENCE</scope>
    <source>
        <strain evidence="1">KACC 14158</strain>
    </source>
</reference>